<name>A0A4R1F5U4_9GAMM</name>
<evidence type="ECO:0000313" key="4">
    <source>
        <dbReference type="Proteomes" id="UP000294887"/>
    </source>
</evidence>
<dbReference type="PANTHER" id="PTHR48439">
    <property type="entry name" value="HEMIMETHYLATED DNA-BINDING DOMAIN-CONTAINING PROTEIN"/>
    <property type="match status" value="1"/>
</dbReference>
<dbReference type="GO" id="GO:0003677">
    <property type="term" value="F:DNA binding"/>
    <property type="evidence" value="ECO:0007669"/>
    <property type="project" value="UniProtKB-UniRule"/>
</dbReference>
<dbReference type="InterPro" id="IPR036623">
    <property type="entry name" value="Hemimethylated_DNA-bd_sf"/>
</dbReference>
<dbReference type="EMBL" id="SMFQ01000002">
    <property type="protein sequence ID" value="TCJ88840.1"/>
    <property type="molecule type" value="Genomic_DNA"/>
</dbReference>
<feature type="domain" description="Hemimethylated DNA-binding" evidence="2">
    <location>
        <begin position="6"/>
        <end position="102"/>
    </location>
</feature>
<reference evidence="3 4" key="1">
    <citation type="submission" date="2019-03" db="EMBL/GenBank/DDBJ databases">
        <title>Genomic Encyclopedia of Type Strains, Phase IV (KMG-IV): sequencing the most valuable type-strain genomes for metagenomic binning, comparative biology and taxonomic classification.</title>
        <authorList>
            <person name="Goeker M."/>
        </authorList>
    </citation>
    <scope>NUCLEOTIDE SEQUENCE [LARGE SCALE GENOMIC DNA]</scope>
    <source>
        <strain evidence="3 4">DSM 24830</strain>
    </source>
</reference>
<dbReference type="SMART" id="SM00992">
    <property type="entry name" value="YccV-like"/>
    <property type="match status" value="1"/>
</dbReference>
<dbReference type="Gene3D" id="2.30.30.390">
    <property type="entry name" value="Hemimethylated DNA-binding domain"/>
    <property type="match status" value="1"/>
</dbReference>
<dbReference type="SUPFAM" id="SSF141255">
    <property type="entry name" value="YccV-like"/>
    <property type="match status" value="1"/>
</dbReference>
<protein>
    <recommendedName>
        <fullName evidence="1">Heat shock protein HspQ</fullName>
    </recommendedName>
</protein>
<dbReference type="InterPro" id="IPR011722">
    <property type="entry name" value="Hemimethylated_DNA-bd_dom"/>
</dbReference>
<dbReference type="PANTHER" id="PTHR48439:SF1">
    <property type="entry name" value="HEMIMETHYLATED DNA-BINDING DOMAIN-CONTAINING PROTEIN"/>
    <property type="match status" value="1"/>
</dbReference>
<evidence type="ECO:0000313" key="3">
    <source>
        <dbReference type="EMBL" id="TCJ88840.1"/>
    </source>
</evidence>
<organism evidence="3 4">
    <name type="scientific">Cocleimonas flava</name>
    <dbReference type="NCBI Taxonomy" id="634765"/>
    <lineage>
        <taxon>Bacteria</taxon>
        <taxon>Pseudomonadati</taxon>
        <taxon>Pseudomonadota</taxon>
        <taxon>Gammaproteobacteria</taxon>
        <taxon>Thiotrichales</taxon>
        <taxon>Thiotrichaceae</taxon>
        <taxon>Cocleimonas</taxon>
    </lineage>
</organism>
<dbReference type="AlphaFoldDB" id="A0A4R1F5U4"/>
<dbReference type="Pfam" id="PF08755">
    <property type="entry name" value="YccV-like"/>
    <property type="match status" value="1"/>
</dbReference>
<keyword evidence="3" id="KW-0346">Stress response</keyword>
<dbReference type="OrthoDB" id="9806050at2"/>
<accession>A0A4R1F5U4</accession>
<dbReference type="NCBIfam" id="TIGR02097">
    <property type="entry name" value="yccV"/>
    <property type="match status" value="1"/>
</dbReference>
<evidence type="ECO:0000259" key="2">
    <source>
        <dbReference type="SMART" id="SM00992"/>
    </source>
</evidence>
<dbReference type="Proteomes" id="UP000294887">
    <property type="component" value="Unassembled WGS sequence"/>
</dbReference>
<dbReference type="InterPro" id="IPR053189">
    <property type="entry name" value="Clp_protease_adapter_ClpF"/>
</dbReference>
<evidence type="ECO:0000256" key="1">
    <source>
        <dbReference type="NCBIfam" id="TIGR02097"/>
    </source>
</evidence>
<proteinExistence type="predicted"/>
<sequence>MSILTTAGFNIGDVIIHRNQKFRGVIVDVDADFQGSDDWYDQYTTNQPSKDAPWYHVLVDEEGSMAYVSEQNIYTDSSNMEVEHPMVDDIFENYEAGHYMPRQTIN</sequence>
<gene>
    <name evidence="3" type="ORF">EV695_0700</name>
</gene>
<keyword evidence="4" id="KW-1185">Reference proteome</keyword>
<comment type="caution">
    <text evidence="3">The sequence shown here is derived from an EMBL/GenBank/DDBJ whole genome shotgun (WGS) entry which is preliminary data.</text>
</comment>
<dbReference type="RefSeq" id="WP_131904514.1">
    <property type="nucleotide sequence ID" value="NZ_BAAAFU010000008.1"/>
</dbReference>